<keyword evidence="7" id="KW-0274">FAD</keyword>
<dbReference type="PANTHER" id="PTHR30040">
    <property type="entry name" value="THIAMINE BIOSYNTHESIS LIPOPROTEIN APBE"/>
    <property type="match status" value="1"/>
</dbReference>
<evidence type="ECO:0000256" key="1">
    <source>
        <dbReference type="ARBA" id="ARBA00001946"/>
    </source>
</evidence>
<evidence type="ECO:0000256" key="4">
    <source>
        <dbReference type="ARBA" id="ARBA00022630"/>
    </source>
</evidence>
<evidence type="ECO:0000313" key="12">
    <source>
        <dbReference type="Proteomes" id="UP000050964"/>
    </source>
</evidence>
<evidence type="ECO:0000256" key="6">
    <source>
        <dbReference type="ARBA" id="ARBA00022723"/>
    </source>
</evidence>
<evidence type="ECO:0000256" key="8">
    <source>
        <dbReference type="ARBA" id="ARBA00022842"/>
    </source>
</evidence>
<evidence type="ECO:0000256" key="3">
    <source>
        <dbReference type="ARBA" id="ARBA00016337"/>
    </source>
</evidence>
<name>A0A837RI59_9LACO</name>
<dbReference type="Pfam" id="PF02424">
    <property type="entry name" value="ApbE"/>
    <property type="match status" value="1"/>
</dbReference>
<keyword evidence="5" id="KW-0808">Transferase</keyword>
<evidence type="ECO:0000256" key="5">
    <source>
        <dbReference type="ARBA" id="ARBA00022679"/>
    </source>
</evidence>
<dbReference type="GO" id="GO:0016740">
    <property type="term" value="F:transferase activity"/>
    <property type="evidence" value="ECO:0007669"/>
    <property type="project" value="UniProtKB-KW"/>
</dbReference>
<evidence type="ECO:0000256" key="7">
    <source>
        <dbReference type="ARBA" id="ARBA00022827"/>
    </source>
</evidence>
<keyword evidence="11" id="KW-0449">Lipoprotein</keyword>
<keyword evidence="4" id="KW-0285">Flavoprotein</keyword>
<dbReference type="GO" id="GO:0046872">
    <property type="term" value="F:metal ion binding"/>
    <property type="evidence" value="ECO:0007669"/>
    <property type="project" value="UniProtKB-KW"/>
</dbReference>
<keyword evidence="6" id="KW-0479">Metal-binding</keyword>
<dbReference type="SUPFAM" id="SSF143631">
    <property type="entry name" value="ApbE-like"/>
    <property type="match status" value="1"/>
</dbReference>
<evidence type="ECO:0000256" key="2">
    <source>
        <dbReference type="ARBA" id="ARBA00011955"/>
    </source>
</evidence>
<sequence>MKNMNEYKYISIVINKFDLPLEIKLATPDSDLIDQKKIDEAIKQISEKVTEYEQIFSLENNNSLLARFQNGDESGLMTSPEFREVYEQTITAEQMTHHYFSSYFNSQYDPIGLLNGWIIDKIFNKYLLSMLSNNGIDGVSLRSGEDVRLASRPNIDFRWRVAVKDPQNLDILLATYFLQNGAISTSNKRRGLRNEKSNIEQVTIVSSNALDANIWSSAGISAGTNKFPEFVSKYHLTGMIVDSSSGMMNFRDGYSDKIAVQR</sequence>
<evidence type="ECO:0000256" key="9">
    <source>
        <dbReference type="ARBA" id="ARBA00031306"/>
    </source>
</evidence>
<protein>
    <recommendedName>
        <fullName evidence="3">FAD:protein FMN transferase</fullName>
        <ecNumber evidence="2">2.7.1.180</ecNumber>
    </recommendedName>
    <alternativeName>
        <fullName evidence="9">Flavin transferase</fullName>
    </alternativeName>
</protein>
<evidence type="ECO:0000256" key="10">
    <source>
        <dbReference type="ARBA" id="ARBA00048540"/>
    </source>
</evidence>
<dbReference type="Proteomes" id="UP000050964">
    <property type="component" value="Unassembled WGS sequence"/>
</dbReference>
<reference evidence="11 12" key="1">
    <citation type="journal article" date="2015" name="Genome Announc.">
        <title>Expanding the biotechnology potential of lactobacilli through comparative genomics of 213 strains and associated genera.</title>
        <authorList>
            <person name="Sun Z."/>
            <person name="Harris H.M."/>
            <person name="McCann A."/>
            <person name="Guo C."/>
            <person name="Argimon S."/>
            <person name="Zhang W."/>
            <person name="Yang X."/>
            <person name="Jeffery I.B."/>
            <person name="Cooney J.C."/>
            <person name="Kagawa T.F."/>
            <person name="Liu W."/>
            <person name="Song Y."/>
            <person name="Salvetti E."/>
            <person name="Wrobel A."/>
            <person name="Rasinkangas P."/>
            <person name="Parkhill J."/>
            <person name="Rea M.C."/>
            <person name="O'Sullivan O."/>
            <person name="Ritari J."/>
            <person name="Douillard F.P."/>
            <person name="Paul Ross R."/>
            <person name="Yang R."/>
            <person name="Briner A.E."/>
            <person name="Felis G.E."/>
            <person name="de Vos W.M."/>
            <person name="Barrangou R."/>
            <person name="Klaenhammer T.R."/>
            <person name="Caufield P.W."/>
            <person name="Cui Y."/>
            <person name="Zhang H."/>
            <person name="O'Toole P.W."/>
        </authorList>
    </citation>
    <scope>NUCLEOTIDE SEQUENCE [LARGE SCALE GENOMIC DNA]</scope>
    <source>
        <strain evidence="11 12">JCM 15951</strain>
    </source>
</reference>
<dbReference type="Gene3D" id="3.10.520.10">
    <property type="entry name" value="ApbE-like domains"/>
    <property type="match status" value="2"/>
</dbReference>
<dbReference type="EC" id="2.7.1.180" evidence="2"/>
<organism evidence="11 12">
    <name type="scientific">Companilactobacillus crustorum JCM 15951</name>
    <dbReference type="NCBI Taxonomy" id="1423737"/>
    <lineage>
        <taxon>Bacteria</taxon>
        <taxon>Bacillati</taxon>
        <taxon>Bacillota</taxon>
        <taxon>Bacilli</taxon>
        <taxon>Lactobacillales</taxon>
        <taxon>Lactobacillaceae</taxon>
        <taxon>Companilactobacillus</taxon>
    </lineage>
</organism>
<dbReference type="PANTHER" id="PTHR30040:SF2">
    <property type="entry name" value="FAD:PROTEIN FMN TRANSFERASE"/>
    <property type="match status" value="1"/>
</dbReference>
<comment type="caution">
    <text evidence="11">The sequence shown here is derived from an EMBL/GenBank/DDBJ whole genome shotgun (WGS) entry which is preliminary data.</text>
</comment>
<comment type="cofactor">
    <cofactor evidence="1">
        <name>Mg(2+)</name>
        <dbReference type="ChEBI" id="CHEBI:18420"/>
    </cofactor>
</comment>
<proteinExistence type="predicted"/>
<keyword evidence="8" id="KW-0460">Magnesium</keyword>
<dbReference type="AlphaFoldDB" id="A0A837RI59"/>
<gene>
    <name evidence="11" type="ORF">FD26_GL002041</name>
</gene>
<accession>A0A837RI59</accession>
<comment type="catalytic activity">
    <reaction evidence="10">
        <text>L-threonyl-[protein] + FAD = FMN-L-threonyl-[protein] + AMP + H(+)</text>
        <dbReference type="Rhea" id="RHEA:36847"/>
        <dbReference type="Rhea" id="RHEA-COMP:11060"/>
        <dbReference type="Rhea" id="RHEA-COMP:11061"/>
        <dbReference type="ChEBI" id="CHEBI:15378"/>
        <dbReference type="ChEBI" id="CHEBI:30013"/>
        <dbReference type="ChEBI" id="CHEBI:57692"/>
        <dbReference type="ChEBI" id="CHEBI:74257"/>
        <dbReference type="ChEBI" id="CHEBI:456215"/>
        <dbReference type="EC" id="2.7.1.180"/>
    </reaction>
</comment>
<dbReference type="EMBL" id="AZDB01000008">
    <property type="protein sequence ID" value="KRK43364.1"/>
    <property type="molecule type" value="Genomic_DNA"/>
</dbReference>
<evidence type="ECO:0000313" key="11">
    <source>
        <dbReference type="EMBL" id="KRK43364.1"/>
    </source>
</evidence>
<dbReference type="InterPro" id="IPR024932">
    <property type="entry name" value="ApbE"/>
</dbReference>
<dbReference type="InterPro" id="IPR003374">
    <property type="entry name" value="ApbE-like_sf"/>
</dbReference>